<proteinExistence type="predicted"/>
<dbReference type="AlphaFoldDB" id="A0A845F2T4"/>
<keyword evidence="1" id="KW-0472">Membrane</keyword>
<evidence type="ECO:0000256" key="1">
    <source>
        <dbReference type="SAM" id="Phobius"/>
    </source>
</evidence>
<keyword evidence="1" id="KW-1133">Transmembrane helix</keyword>
<keyword evidence="1" id="KW-0812">Transmembrane</keyword>
<sequence length="47" mass="5348">MGDIVFQLISFSLMFGVVAGIVLLIVSLKKRRSKLDRVEKKIDQLLE</sequence>
<name>A0A845F2T4_9BACL</name>
<organism evidence="2 3">
    <name type="scientific">Guptibacillus hwajinpoensis</name>
    <dbReference type="NCBI Taxonomy" id="208199"/>
    <lineage>
        <taxon>Bacteria</taxon>
        <taxon>Bacillati</taxon>
        <taxon>Bacillota</taxon>
        <taxon>Bacilli</taxon>
        <taxon>Bacillales</taxon>
        <taxon>Guptibacillaceae</taxon>
        <taxon>Guptibacillus</taxon>
    </lineage>
</organism>
<dbReference type="EMBL" id="WMEY01000005">
    <property type="protein sequence ID" value="MYL65109.1"/>
    <property type="molecule type" value="Genomic_DNA"/>
</dbReference>
<evidence type="ECO:0000313" key="2">
    <source>
        <dbReference type="EMBL" id="MYL65109.1"/>
    </source>
</evidence>
<dbReference type="Proteomes" id="UP000447833">
    <property type="component" value="Unassembled WGS sequence"/>
</dbReference>
<reference evidence="2 3" key="1">
    <citation type="submission" date="2019-11" db="EMBL/GenBank/DDBJ databases">
        <title>Genome sequences of 17 halophilic strains isolated from different environments.</title>
        <authorList>
            <person name="Furrow R.E."/>
        </authorList>
    </citation>
    <scope>NUCLEOTIDE SEQUENCE [LARGE SCALE GENOMIC DNA]</scope>
    <source>
        <strain evidence="2 3">22506_14_FS</strain>
    </source>
</reference>
<dbReference type="RefSeq" id="WP_160920478.1">
    <property type="nucleotide sequence ID" value="NZ_WMEY01000005.1"/>
</dbReference>
<protein>
    <submittedName>
        <fullName evidence="2">DUF4083 domain-containing protein</fullName>
    </submittedName>
</protein>
<evidence type="ECO:0000313" key="3">
    <source>
        <dbReference type="Proteomes" id="UP000447833"/>
    </source>
</evidence>
<feature type="transmembrane region" description="Helical" evidence="1">
    <location>
        <begin position="6"/>
        <end position="28"/>
    </location>
</feature>
<comment type="caution">
    <text evidence="2">The sequence shown here is derived from an EMBL/GenBank/DDBJ whole genome shotgun (WGS) entry which is preliminary data.</text>
</comment>
<accession>A0A845F2T4</accession>
<gene>
    <name evidence="2" type="ORF">GLW07_17260</name>
</gene>